<evidence type="ECO:0000259" key="1">
    <source>
        <dbReference type="Pfam" id="PF09346"/>
    </source>
</evidence>
<accession>A0A4R8DWL5</accession>
<reference evidence="2 3" key="1">
    <citation type="submission" date="2019-03" db="EMBL/GenBank/DDBJ databases">
        <title>Genomic Encyclopedia of Type Strains, Phase IV (KMG-IV): sequencing the most valuable type-strain genomes for metagenomic binning, comparative biology and taxonomic classification.</title>
        <authorList>
            <person name="Goeker M."/>
        </authorList>
    </citation>
    <scope>NUCLEOTIDE SEQUENCE [LARGE SCALE GENOMIC DNA]</scope>
    <source>
        <strain evidence="2 3">DSM 100059</strain>
    </source>
</reference>
<evidence type="ECO:0000313" key="3">
    <source>
        <dbReference type="Proteomes" id="UP000294498"/>
    </source>
</evidence>
<feature type="domain" description="Knr4/Smi1-like" evidence="1">
    <location>
        <begin position="30"/>
        <end position="134"/>
    </location>
</feature>
<organism evidence="2 3">
    <name type="scientific">Dinghuibacter silviterrae</name>
    <dbReference type="NCBI Taxonomy" id="1539049"/>
    <lineage>
        <taxon>Bacteria</taxon>
        <taxon>Pseudomonadati</taxon>
        <taxon>Bacteroidota</taxon>
        <taxon>Chitinophagia</taxon>
        <taxon>Chitinophagales</taxon>
        <taxon>Chitinophagaceae</taxon>
        <taxon>Dinghuibacter</taxon>
    </lineage>
</organism>
<dbReference type="InterPro" id="IPR037883">
    <property type="entry name" value="Knr4/Smi1-like_sf"/>
</dbReference>
<sequence length="239" mass="27031">MTPLEQLKALLNERYVTEDENEYQVVLSEGLTDEQIDRLAAQLPQSRIPPDIRELLQFAAGFEFDPVEQVTFDGVGQFGLENIFPHSVQLAGDGYGNFWILDVDKEGEWGNVFFVGHDPAVVVKQSENLTEFIQHLDEFGKKGPASNLDRVHEEICPRIFHKEDGFIDVVPARASGDPVLKAFATGLPDHFVIADLRGKPNHSGFAWGKYGPHIEHAVRHEHELLWGFEKKGGIFKRFR</sequence>
<protein>
    <submittedName>
        <fullName evidence="2">SMI1/KNR4 family protein SUKH-1</fullName>
    </submittedName>
</protein>
<dbReference type="Pfam" id="PF09346">
    <property type="entry name" value="SMI1_KNR4"/>
    <property type="match status" value="1"/>
</dbReference>
<comment type="caution">
    <text evidence="2">The sequence shown here is derived from an EMBL/GenBank/DDBJ whole genome shotgun (WGS) entry which is preliminary data.</text>
</comment>
<dbReference type="Proteomes" id="UP000294498">
    <property type="component" value="Unassembled WGS sequence"/>
</dbReference>
<keyword evidence="3" id="KW-1185">Reference proteome</keyword>
<dbReference type="EMBL" id="SODV01000001">
    <property type="protein sequence ID" value="TDX02328.1"/>
    <property type="molecule type" value="Genomic_DNA"/>
</dbReference>
<proteinExistence type="predicted"/>
<dbReference type="OrthoDB" id="701486at2"/>
<evidence type="ECO:0000313" key="2">
    <source>
        <dbReference type="EMBL" id="TDX02328.1"/>
    </source>
</evidence>
<name>A0A4R8DWL5_9BACT</name>
<dbReference type="AlphaFoldDB" id="A0A4R8DWL5"/>
<dbReference type="SUPFAM" id="SSF160631">
    <property type="entry name" value="SMI1/KNR4-like"/>
    <property type="match status" value="1"/>
</dbReference>
<dbReference type="InterPro" id="IPR018958">
    <property type="entry name" value="Knr4/Smi1-like_dom"/>
</dbReference>
<dbReference type="RefSeq" id="WP_133994945.1">
    <property type="nucleotide sequence ID" value="NZ_SODV01000001.1"/>
</dbReference>
<gene>
    <name evidence="2" type="ORF">EDB95_3385</name>
</gene>